<reference evidence="8 9" key="2">
    <citation type="journal article" date="2013" name="Stand. Genomic Sci.">
        <title>Complete genome sequence of Halorhodospira halophila SL1.</title>
        <authorList>
            <person name="Challacombe J.F."/>
            <person name="Majid S."/>
            <person name="Deole R."/>
            <person name="Brettin T.S."/>
            <person name="Bruce D."/>
            <person name="Delano S.F."/>
            <person name="Detter J.C."/>
            <person name="Gleasner C.D."/>
            <person name="Han C.S."/>
            <person name="Misra M."/>
            <person name="Reitenga K.G."/>
            <person name="Mikhailova N."/>
            <person name="Woyke T."/>
            <person name="Pitluck S."/>
            <person name="Nolan M."/>
            <person name="Land M.L."/>
            <person name="Saunders E."/>
            <person name="Tapia R."/>
            <person name="Lapidus A."/>
            <person name="Ivanova N."/>
            <person name="Hoff W.D."/>
        </authorList>
    </citation>
    <scope>NUCLEOTIDE SEQUENCE [LARGE SCALE GENOMIC DNA]</scope>
    <source>
        <strain evidence="9">DSM 244 / SL1</strain>
    </source>
</reference>
<evidence type="ECO:0000256" key="3">
    <source>
        <dbReference type="ARBA" id="ARBA00022475"/>
    </source>
</evidence>
<evidence type="ECO:0000256" key="6">
    <source>
        <dbReference type="ARBA" id="ARBA00023136"/>
    </source>
</evidence>
<evidence type="ECO:0000256" key="2">
    <source>
        <dbReference type="ARBA" id="ARBA00006386"/>
    </source>
</evidence>
<keyword evidence="4 7" id="KW-0812">Transmembrane</keyword>
<protein>
    <recommendedName>
        <fullName evidence="10">Permease</fullName>
    </recommendedName>
</protein>
<feature type="transmembrane region" description="Helical" evidence="7">
    <location>
        <begin position="45"/>
        <end position="62"/>
    </location>
</feature>
<dbReference type="eggNOG" id="COG0701">
    <property type="taxonomic scope" value="Bacteria"/>
</dbReference>
<comment type="subcellular location">
    <subcellularLocation>
        <location evidence="1">Cell membrane</location>
        <topology evidence="1">Multi-pass membrane protein</topology>
    </subcellularLocation>
</comment>
<dbReference type="KEGG" id="hha:Hhal_1487"/>
<dbReference type="HOGENOM" id="CLU_101297_1_0_6"/>
<keyword evidence="6 7" id="KW-0472">Membrane</keyword>
<proteinExistence type="inferred from homology"/>
<dbReference type="RefSeq" id="WP_011814276.1">
    <property type="nucleotide sequence ID" value="NC_008789.1"/>
</dbReference>
<organism evidence="8 9">
    <name type="scientific">Halorhodospira halophila (strain DSM 244 / SL1)</name>
    <name type="common">Ectothiorhodospira halophila (strain DSM 244 / SL1)</name>
    <dbReference type="NCBI Taxonomy" id="349124"/>
    <lineage>
        <taxon>Bacteria</taxon>
        <taxon>Pseudomonadati</taxon>
        <taxon>Pseudomonadota</taxon>
        <taxon>Gammaproteobacteria</taxon>
        <taxon>Chromatiales</taxon>
        <taxon>Ectothiorhodospiraceae</taxon>
        <taxon>Halorhodospira</taxon>
    </lineage>
</organism>
<feature type="transmembrane region" description="Helical" evidence="7">
    <location>
        <begin position="107"/>
        <end position="128"/>
    </location>
</feature>
<dbReference type="GO" id="GO:0005886">
    <property type="term" value="C:plasma membrane"/>
    <property type="evidence" value="ECO:0007669"/>
    <property type="project" value="UniProtKB-SubCell"/>
</dbReference>
<evidence type="ECO:0000256" key="1">
    <source>
        <dbReference type="ARBA" id="ARBA00004651"/>
    </source>
</evidence>
<dbReference type="EMBL" id="CP000544">
    <property type="protein sequence ID" value="ABM62254.1"/>
    <property type="molecule type" value="Genomic_DNA"/>
</dbReference>
<dbReference type="Proteomes" id="UP000000647">
    <property type="component" value="Chromosome"/>
</dbReference>
<reference evidence="9" key="1">
    <citation type="submission" date="2006-12" db="EMBL/GenBank/DDBJ databases">
        <title>Complete sequence of Halorhodospira halophila SL1.</title>
        <authorList>
            <consortium name="US DOE Joint Genome Institute"/>
            <person name="Copeland A."/>
            <person name="Lucas S."/>
            <person name="Lapidus A."/>
            <person name="Barry K."/>
            <person name="Detter J.C."/>
            <person name="Glavina del Rio T."/>
            <person name="Hammon N."/>
            <person name="Israni S."/>
            <person name="Dalin E."/>
            <person name="Tice H."/>
            <person name="Pitluck S."/>
            <person name="Saunders E."/>
            <person name="Brettin T."/>
            <person name="Bruce D."/>
            <person name="Han C."/>
            <person name="Tapia R."/>
            <person name="Schmutz J."/>
            <person name="Larimer F."/>
            <person name="Land M."/>
            <person name="Hauser L."/>
            <person name="Kyrpides N."/>
            <person name="Mikhailova N."/>
            <person name="Hoff W."/>
            <person name="Richardson P."/>
        </authorList>
    </citation>
    <scope>NUCLEOTIDE SEQUENCE [LARGE SCALE GENOMIC DNA]</scope>
    <source>
        <strain evidence="9">DSM 244 / SL1</strain>
    </source>
</reference>
<sequence length="176" mass="18923">MPVRRRFDPMTLVFLLLALLAGTAVYVLHGPAVWAEALARAAELMLQVAPIILAAVLMSGYVQTLIPRHAIERWLGRRSGARGLVLATAAGALTPGGPFAAFPLVVALLRTGAAFEVCVAYLTAWSVLGLNRALVWEVPFFGLDFVALKMLVSLPLPFLAALLVRPLARRLMPTPC</sequence>
<dbReference type="InterPro" id="IPR005524">
    <property type="entry name" value="DUF318"/>
</dbReference>
<comment type="similarity">
    <text evidence="2">Belongs to the UPF0718 family.</text>
</comment>
<name>A1WX42_HALHL</name>
<evidence type="ECO:0000313" key="8">
    <source>
        <dbReference type="EMBL" id="ABM62254.1"/>
    </source>
</evidence>
<evidence type="ECO:0000256" key="4">
    <source>
        <dbReference type="ARBA" id="ARBA00022692"/>
    </source>
</evidence>
<keyword evidence="5 7" id="KW-1133">Transmembrane helix</keyword>
<feature type="transmembrane region" description="Helical" evidence="7">
    <location>
        <begin position="83"/>
        <end position="101"/>
    </location>
</feature>
<dbReference type="STRING" id="349124.Hhal_1487"/>
<accession>A1WX42</accession>
<evidence type="ECO:0000256" key="7">
    <source>
        <dbReference type="SAM" id="Phobius"/>
    </source>
</evidence>
<feature type="transmembrane region" description="Helical" evidence="7">
    <location>
        <begin position="140"/>
        <end position="164"/>
    </location>
</feature>
<evidence type="ECO:0000313" key="9">
    <source>
        <dbReference type="Proteomes" id="UP000000647"/>
    </source>
</evidence>
<dbReference type="Pfam" id="PF03773">
    <property type="entry name" value="ArsP_1"/>
    <property type="match status" value="1"/>
</dbReference>
<keyword evidence="9" id="KW-1185">Reference proteome</keyword>
<evidence type="ECO:0008006" key="10">
    <source>
        <dbReference type="Google" id="ProtNLM"/>
    </source>
</evidence>
<dbReference type="AlphaFoldDB" id="A1WX42"/>
<gene>
    <name evidence="8" type="ordered locus">Hhal_1487</name>
</gene>
<evidence type="ECO:0000256" key="5">
    <source>
        <dbReference type="ARBA" id="ARBA00022989"/>
    </source>
</evidence>
<keyword evidence="3" id="KW-1003">Cell membrane</keyword>